<dbReference type="Pfam" id="PF12833">
    <property type="entry name" value="HTH_18"/>
    <property type="match status" value="1"/>
</dbReference>
<comment type="subcellular location">
    <subcellularLocation>
        <location evidence="1">Cytoplasm</location>
    </subcellularLocation>
</comment>
<feature type="modified residue" description="4-aspartylphosphate" evidence="8">
    <location>
        <position position="66"/>
    </location>
</feature>
<dbReference type="PANTHER" id="PTHR42713">
    <property type="entry name" value="HISTIDINE KINASE-RELATED"/>
    <property type="match status" value="1"/>
</dbReference>
<reference evidence="11 12" key="1">
    <citation type="submission" date="2018-04" db="EMBL/GenBank/DDBJ databases">
        <title>Paenibacillus taichungensis Genome sequencing and assembly.</title>
        <authorList>
            <person name="Xu J."/>
            <person name="Rensing C."/>
            <person name="Mazhar H.S."/>
        </authorList>
    </citation>
    <scope>NUCLEOTIDE SEQUENCE [LARGE SCALE GENOMIC DNA]</scope>
    <source>
        <strain evidence="11 12">NC1</strain>
    </source>
</reference>
<dbReference type="PROSITE" id="PS01124">
    <property type="entry name" value="HTH_ARAC_FAMILY_2"/>
    <property type="match status" value="1"/>
</dbReference>
<dbReference type="InterPro" id="IPR051552">
    <property type="entry name" value="HptR"/>
</dbReference>
<evidence type="ECO:0000256" key="4">
    <source>
        <dbReference type="ARBA" id="ARBA00023012"/>
    </source>
</evidence>
<dbReference type="CDD" id="cd17536">
    <property type="entry name" value="REC_YesN-like"/>
    <property type="match status" value="1"/>
</dbReference>
<dbReference type="SMART" id="SM00448">
    <property type="entry name" value="REC"/>
    <property type="match status" value="1"/>
</dbReference>
<dbReference type="GO" id="GO:0003700">
    <property type="term" value="F:DNA-binding transcription factor activity"/>
    <property type="evidence" value="ECO:0007669"/>
    <property type="project" value="InterPro"/>
</dbReference>
<evidence type="ECO:0000256" key="3">
    <source>
        <dbReference type="ARBA" id="ARBA00022553"/>
    </source>
</evidence>
<keyword evidence="5" id="KW-0805">Transcription regulation</keyword>
<evidence type="ECO:0000256" key="2">
    <source>
        <dbReference type="ARBA" id="ARBA00022490"/>
    </source>
</evidence>
<dbReference type="SUPFAM" id="SSF52172">
    <property type="entry name" value="CheY-like"/>
    <property type="match status" value="1"/>
</dbReference>
<evidence type="ECO:0000259" key="9">
    <source>
        <dbReference type="PROSITE" id="PS01124"/>
    </source>
</evidence>
<dbReference type="SMART" id="SM00342">
    <property type="entry name" value="HTH_ARAC"/>
    <property type="match status" value="1"/>
</dbReference>
<evidence type="ECO:0008006" key="13">
    <source>
        <dbReference type="Google" id="ProtNLM"/>
    </source>
</evidence>
<dbReference type="InterPro" id="IPR001789">
    <property type="entry name" value="Sig_transdc_resp-reg_receiver"/>
</dbReference>
<evidence type="ECO:0000313" key="12">
    <source>
        <dbReference type="Proteomes" id="UP000250642"/>
    </source>
</evidence>
<dbReference type="PANTHER" id="PTHR42713:SF3">
    <property type="entry name" value="TRANSCRIPTIONAL REGULATORY PROTEIN HPTR"/>
    <property type="match status" value="1"/>
</dbReference>
<dbReference type="Gene3D" id="1.10.10.60">
    <property type="entry name" value="Homeodomain-like"/>
    <property type="match status" value="2"/>
</dbReference>
<dbReference type="Pfam" id="PF00072">
    <property type="entry name" value="Response_reg"/>
    <property type="match status" value="1"/>
</dbReference>
<dbReference type="Gene3D" id="3.40.50.2300">
    <property type="match status" value="1"/>
</dbReference>
<evidence type="ECO:0000256" key="6">
    <source>
        <dbReference type="ARBA" id="ARBA00023125"/>
    </source>
</evidence>
<evidence type="ECO:0000256" key="1">
    <source>
        <dbReference type="ARBA" id="ARBA00004496"/>
    </source>
</evidence>
<evidence type="ECO:0000256" key="8">
    <source>
        <dbReference type="PROSITE-ProRule" id="PRU00169"/>
    </source>
</evidence>
<keyword evidence="7" id="KW-0804">Transcription</keyword>
<evidence type="ECO:0000259" key="10">
    <source>
        <dbReference type="PROSITE" id="PS50110"/>
    </source>
</evidence>
<keyword evidence="2" id="KW-0963">Cytoplasm</keyword>
<gene>
    <name evidence="11" type="ORF">DC345_21025</name>
</gene>
<dbReference type="PROSITE" id="PS50110">
    <property type="entry name" value="RESPONSE_REGULATORY"/>
    <property type="match status" value="1"/>
</dbReference>
<proteinExistence type="predicted"/>
<dbReference type="InterPro" id="IPR009057">
    <property type="entry name" value="Homeodomain-like_sf"/>
</dbReference>
<keyword evidence="3 8" id="KW-0597">Phosphoprotein</keyword>
<evidence type="ECO:0000256" key="7">
    <source>
        <dbReference type="ARBA" id="ARBA00023163"/>
    </source>
</evidence>
<dbReference type="GO" id="GO:0000160">
    <property type="term" value="P:phosphorelay signal transduction system"/>
    <property type="evidence" value="ECO:0007669"/>
    <property type="project" value="UniProtKB-KW"/>
</dbReference>
<comment type="caution">
    <text evidence="11">The sequence shown here is derived from an EMBL/GenBank/DDBJ whole genome shotgun (WGS) entry which is preliminary data.</text>
</comment>
<dbReference type="EMBL" id="QEVW01000014">
    <property type="protein sequence ID" value="RAW12774.1"/>
    <property type="molecule type" value="Genomic_DNA"/>
</dbReference>
<evidence type="ECO:0000256" key="5">
    <source>
        <dbReference type="ARBA" id="ARBA00023015"/>
    </source>
</evidence>
<accession>A0A329QKB9</accession>
<dbReference type="InterPro" id="IPR011006">
    <property type="entry name" value="CheY-like_superfamily"/>
</dbReference>
<name>A0A329QKB9_9BACL</name>
<sequence length="534" mass="62175">MGKCKSWRVVGVINILVVDDQKHIRDGLQAMLHQFPLELNNIYCAASGMEALIFLRQHNIHIVITDIMMPDMDGLALMAQTKDERIEVEYLIISGYSDFTYAQKAIELGAKGYLLKPLKRGDLLTSLEHVWQEIQTRQALADNIQHVSRLAQETDRKELRMFMHGALNDEAWILQIQEQHPALWHNYRLCLLREKCWINQPGSSSVHSMEAIAYDVFGRQGCVCLQHSPYLILAVDSSIDPEALPAALKEGMIDAITVMTDPQQGLKMLPGSYTQVHELFHHSYLFPDRYIILPATIEHMEQQWQLPYEELYELFQSVGTDDSGRIAQGISAIFNKNVLQRYHIGYTQQLCGATVQMMEEYERVIRPYMGEEALDLESLRNLFDYPGMRDYIQALQQQLLRLNQFYFEYKQSYRNSQDLNEAIRFIHESYHKPLDLAMVSNHVSLNYAYFSNLFKKNIGKGFAEYLRDVRMDKARRLLAETDHKIVEVAAMVGYESYKSFTRAFRLAMEIQPTEYRQMMRQKVEREVQYHSTNI</sequence>
<dbReference type="SUPFAM" id="SSF46689">
    <property type="entry name" value="Homeodomain-like"/>
    <property type="match status" value="2"/>
</dbReference>
<dbReference type="AlphaFoldDB" id="A0A329QKB9"/>
<dbReference type="InterPro" id="IPR018060">
    <property type="entry name" value="HTH_AraC"/>
</dbReference>
<protein>
    <recommendedName>
        <fullName evidence="13">DNA-binding response regulator</fullName>
    </recommendedName>
</protein>
<dbReference type="GO" id="GO:0043565">
    <property type="term" value="F:sequence-specific DNA binding"/>
    <property type="evidence" value="ECO:0007669"/>
    <property type="project" value="InterPro"/>
</dbReference>
<keyword evidence="6" id="KW-0238">DNA-binding</keyword>
<keyword evidence="4" id="KW-0902">Two-component regulatory system</keyword>
<dbReference type="GO" id="GO:0005737">
    <property type="term" value="C:cytoplasm"/>
    <property type="evidence" value="ECO:0007669"/>
    <property type="project" value="UniProtKB-SubCell"/>
</dbReference>
<organism evidence="11 12">
    <name type="scientific">Paenibacillus taichungensis</name>
    <dbReference type="NCBI Taxonomy" id="484184"/>
    <lineage>
        <taxon>Bacteria</taxon>
        <taxon>Bacillati</taxon>
        <taxon>Bacillota</taxon>
        <taxon>Bacilli</taxon>
        <taxon>Bacillales</taxon>
        <taxon>Paenibacillaceae</taxon>
        <taxon>Paenibacillus</taxon>
    </lineage>
</organism>
<feature type="domain" description="Response regulatory" evidence="10">
    <location>
        <begin position="14"/>
        <end position="131"/>
    </location>
</feature>
<evidence type="ECO:0000313" key="11">
    <source>
        <dbReference type="EMBL" id="RAW12774.1"/>
    </source>
</evidence>
<dbReference type="Proteomes" id="UP000250642">
    <property type="component" value="Unassembled WGS sequence"/>
</dbReference>
<feature type="domain" description="HTH araC/xylS-type" evidence="9">
    <location>
        <begin position="420"/>
        <end position="518"/>
    </location>
</feature>